<feature type="compositionally biased region" description="Polar residues" evidence="2">
    <location>
        <begin position="397"/>
        <end position="411"/>
    </location>
</feature>
<evidence type="ECO:0000259" key="3">
    <source>
        <dbReference type="PROSITE" id="PS50089"/>
    </source>
</evidence>
<dbReference type="Pfam" id="PF13639">
    <property type="entry name" value="zf-RING_2"/>
    <property type="match status" value="1"/>
</dbReference>
<dbReference type="SUPFAM" id="SSF57850">
    <property type="entry name" value="RING/U-box"/>
    <property type="match status" value="1"/>
</dbReference>
<accession>A0AB40BKG0</accession>
<keyword evidence="4" id="KW-1185">Reference proteome</keyword>
<reference evidence="5" key="1">
    <citation type="submission" date="2025-08" db="UniProtKB">
        <authorList>
            <consortium name="RefSeq"/>
        </authorList>
    </citation>
    <scope>IDENTIFICATION</scope>
</reference>
<dbReference type="InterPro" id="IPR044274">
    <property type="entry name" value="RFI2"/>
</dbReference>
<dbReference type="GO" id="GO:0004842">
    <property type="term" value="F:ubiquitin-protein transferase activity"/>
    <property type="evidence" value="ECO:0007669"/>
    <property type="project" value="InterPro"/>
</dbReference>
<dbReference type="InterPro" id="IPR001841">
    <property type="entry name" value="Znf_RING"/>
</dbReference>
<protein>
    <submittedName>
        <fullName evidence="5">E3 ubiquitin-protein ligase RFI2-like isoform X1</fullName>
    </submittedName>
</protein>
<dbReference type="RefSeq" id="XP_039127894.1">
    <property type="nucleotide sequence ID" value="XM_039271960.1"/>
</dbReference>
<dbReference type="InterPro" id="IPR013083">
    <property type="entry name" value="Znf_RING/FYVE/PHD"/>
</dbReference>
<keyword evidence="1" id="KW-0862">Zinc</keyword>
<feature type="region of interest" description="Disordered" evidence="2">
    <location>
        <begin position="393"/>
        <end position="439"/>
    </location>
</feature>
<evidence type="ECO:0000256" key="1">
    <source>
        <dbReference type="PROSITE-ProRule" id="PRU00175"/>
    </source>
</evidence>
<feature type="region of interest" description="Disordered" evidence="2">
    <location>
        <begin position="180"/>
        <end position="199"/>
    </location>
</feature>
<gene>
    <name evidence="5" type="primary">LOC120263978</name>
</gene>
<dbReference type="GO" id="GO:0008270">
    <property type="term" value="F:zinc ion binding"/>
    <property type="evidence" value="ECO:0007669"/>
    <property type="project" value="UniProtKB-KW"/>
</dbReference>
<dbReference type="Proteomes" id="UP001515500">
    <property type="component" value="Chromosome 6"/>
</dbReference>
<dbReference type="Gene3D" id="3.30.40.10">
    <property type="entry name" value="Zinc/RING finger domain, C3HC4 (zinc finger)"/>
    <property type="match status" value="1"/>
</dbReference>
<proteinExistence type="predicted"/>
<dbReference type="PANTHER" id="PTHR46798">
    <property type="entry name" value="OS09G0511500 PROTEIN"/>
    <property type="match status" value="1"/>
</dbReference>
<dbReference type="PROSITE" id="PS50089">
    <property type="entry name" value="ZF_RING_2"/>
    <property type="match status" value="1"/>
</dbReference>
<name>A0AB40BKG0_DIOCR</name>
<evidence type="ECO:0000256" key="2">
    <source>
        <dbReference type="SAM" id="MobiDB-lite"/>
    </source>
</evidence>
<dbReference type="SMART" id="SM00184">
    <property type="entry name" value="RING"/>
    <property type="match status" value="1"/>
</dbReference>
<dbReference type="AlphaFoldDB" id="A0AB40BKG0"/>
<dbReference type="GeneID" id="120263978"/>
<organism evidence="4 5">
    <name type="scientific">Dioscorea cayennensis subsp. rotundata</name>
    <name type="common">White Guinea yam</name>
    <name type="synonym">Dioscorea rotundata</name>
    <dbReference type="NCBI Taxonomy" id="55577"/>
    <lineage>
        <taxon>Eukaryota</taxon>
        <taxon>Viridiplantae</taxon>
        <taxon>Streptophyta</taxon>
        <taxon>Embryophyta</taxon>
        <taxon>Tracheophyta</taxon>
        <taxon>Spermatophyta</taxon>
        <taxon>Magnoliopsida</taxon>
        <taxon>Liliopsida</taxon>
        <taxon>Dioscoreales</taxon>
        <taxon>Dioscoreaceae</taxon>
        <taxon>Dioscorea</taxon>
    </lineage>
</organism>
<feature type="compositionally biased region" description="Basic and acidic residues" evidence="2">
    <location>
        <begin position="412"/>
        <end position="425"/>
    </location>
</feature>
<evidence type="ECO:0000313" key="5">
    <source>
        <dbReference type="RefSeq" id="XP_039127894.1"/>
    </source>
</evidence>
<keyword evidence="1" id="KW-0479">Metal-binding</keyword>
<keyword evidence="1" id="KW-0863">Zinc-finger</keyword>
<feature type="compositionally biased region" description="Low complexity" evidence="2">
    <location>
        <begin position="180"/>
        <end position="191"/>
    </location>
</feature>
<sequence>MGLGTTDPAADDAAGEAVATACSICLDAVSADDGARSIAKLRCGHEFHLDCIGSAFNVKGAMQCPNCRKVEKGNWLFANGSRTLPDFGMSSWPELSLDEWRQDEDLYDLGYSEMAFGLHWCPFGRVAPLPTPFEEGESSPPITFQELFRNHTILMEHPATSSTAHVCPYVAYLHPLQPSSSSNPHIPSESSIDGPPAYHQPWARVPAPANVQNQHALSANELHYHGWEHHPQHSIPTTLTNTADQASVPSATVRVNSDGPPRTGSLGHPYILAHSSVSRTGGPFVSPYPRYVNNSRVQGHVQDHHYLHHNSTAAHGPISGAQRGARSLAPIGPAQLQPPNPNSLYLVTSTGSSGRSIQEVENTGGNHLYAWERDLFAPFPLLPLDRESGWFSHPHTGASSDPNRRTGSWHQHNAERPNSRGRTDGASHWQSHSNRHHFI</sequence>
<feature type="domain" description="RING-type" evidence="3">
    <location>
        <begin position="22"/>
        <end position="68"/>
    </location>
</feature>
<evidence type="ECO:0000313" key="4">
    <source>
        <dbReference type="Proteomes" id="UP001515500"/>
    </source>
</evidence>
<dbReference type="PANTHER" id="PTHR46798:SF3">
    <property type="entry name" value="RING FINGER FAMILY PROTEIN"/>
    <property type="match status" value="1"/>
</dbReference>